<comment type="caution">
    <text evidence="2">The sequence shown here is derived from an EMBL/GenBank/DDBJ whole genome shotgun (WGS) entry which is preliminary data.</text>
</comment>
<evidence type="ECO:0000313" key="2">
    <source>
        <dbReference type="EMBL" id="GIG75433.1"/>
    </source>
</evidence>
<dbReference type="InterPro" id="IPR038764">
    <property type="entry name" value="GNAT_N_AcTrfase_prd"/>
</dbReference>
<gene>
    <name evidence="2" type="ORF">Pfl04_38370</name>
</gene>
<dbReference type="SUPFAM" id="SSF55729">
    <property type="entry name" value="Acyl-CoA N-acyltransferases (Nat)"/>
    <property type="match status" value="1"/>
</dbReference>
<dbReference type="RefSeq" id="WP_168079480.1">
    <property type="nucleotide sequence ID" value="NZ_BAAAQJ010000027.1"/>
</dbReference>
<name>A0A8J3LRU0_9ACTN</name>
<protein>
    <recommendedName>
        <fullName evidence="1">N-acetyltransferase domain-containing protein</fullName>
    </recommendedName>
</protein>
<dbReference type="EMBL" id="BONU01000031">
    <property type="protein sequence ID" value="GIG75433.1"/>
    <property type="molecule type" value="Genomic_DNA"/>
</dbReference>
<accession>A0A8J3LRU0</accession>
<dbReference type="InterPro" id="IPR016181">
    <property type="entry name" value="Acyl_CoA_acyltransferase"/>
</dbReference>
<proteinExistence type="predicted"/>
<dbReference type="PANTHER" id="PTHR41700:SF1">
    <property type="entry name" value="N-ACETYLTRANSFERASE DOMAIN-CONTAINING PROTEIN"/>
    <property type="match status" value="1"/>
</dbReference>
<dbReference type="InterPro" id="IPR000182">
    <property type="entry name" value="GNAT_dom"/>
</dbReference>
<dbReference type="Gene3D" id="3.40.630.30">
    <property type="match status" value="1"/>
</dbReference>
<sequence length="268" mass="29696">MAEPVTTEAWRDARAAARSAGVDIGVLTGADVAIAQCLIERVWGPREVPQRNLLRAVAHAGNTLLLARRDSQPIGFVLGFLGWAGGLHLHSHMAAVIPGDQSRGVGYALKLWQRALCLQAGVDEMRWTYDPLIARNAHFNLVKLGADVVAYRPDFYGAMDDAVNAGDHSDRFEVSWRLRRPVGPAAGRRGRAGRVVAVLEIPKDYEALRRFDPGQARQVRQRARETIERAFAAGCGVEWSQDHYEFIRYEFIRSKERSNAARSDGGPE</sequence>
<evidence type="ECO:0000259" key="1">
    <source>
        <dbReference type="PROSITE" id="PS51186"/>
    </source>
</evidence>
<dbReference type="PROSITE" id="PS51186">
    <property type="entry name" value="GNAT"/>
    <property type="match status" value="1"/>
</dbReference>
<evidence type="ECO:0000313" key="3">
    <source>
        <dbReference type="Proteomes" id="UP000653674"/>
    </source>
</evidence>
<feature type="domain" description="N-acetyltransferase" evidence="1">
    <location>
        <begin position="22"/>
        <end position="166"/>
    </location>
</feature>
<dbReference type="PANTHER" id="PTHR41700">
    <property type="entry name" value="GCN5-RELATED N-ACETYLTRANSFERASE"/>
    <property type="match status" value="1"/>
</dbReference>
<reference evidence="2" key="1">
    <citation type="submission" date="2021-01" db="EMBL/GenBank/DDBJ databases">
        <title>Whole genome shotgun sequence of Planosporangium flavigriseum NBRC 105377.</title>
        <authorList>
            <person name="Komaki H."/>
            <person name="Tamura T."/>
        </authorList>
    </citation>
    <scope>NUCLEOTIDE SEQUENCE</scope>
    <source>
        <strain evidence="2">NBRC 105377</strain>
    </source>
</reference>
<keyword evidence="3" id="KW-1185">Reference proteome</keyword>
<organism evidence="2 3">
    <name type="scientific">Planosporangium flavigriseum</name>
    <dbReference type="NCBI Taxonomy" id="373681"/>
    <lineage>
        <taxon>Bacteria</taxon>
        <taxon>Bacillati</taxon>
        <taxon>Actinomycetota</taxon>
        <taxon>Actinomycetes</taxon>
        <taxon>Micromonosporales</taxon>
        <taxon>Micromonosporaceae</taxon>
        <taxon>Planosporangium</taxon>
    </lineage>
</organism>
<dbReference type="AlphaFoldDB" id="A0A8J3LRU0"/>
<dbReference type="GO" id="GO:0016747">
    <property type="term" value="F:acyltransferase activity, transferring groups other than amino-acyl groups"/>
    <property type="evidence" value="ECO:0007669"/>
    <property type="project" value="InterPro"/>
</dbReference>
<dbReference type="Proteomes" id="UP000653674">
    <property type="component" value="Unassembled WGS sequence"/>
</dbReference>